<evidence type="ECO:0000256" key="5">
    <source>
        <dbReference type="ARBA" id="ARBA00022840"/>
    </source>
</evidence>
<dbReference type="Proteomes" id="UP000015106">
    <property type="component" value="Chromosome 5"/>
</dbReference>
<reference evidence="8" key="1">
    <citation type="journal article" date="2013" name="Nature">
        <title>Draft genome of the wheat A-genome progenitor Triticum urartu.</title>
        <authorList>
            <person name="Ling H.Q."/>
            <person name="Zhao S."/>
            <person name="Liu D."/>
            <person name="Wang J."/>
            <person name="Sun H."/>
            <person name="Zhang C."/>
            <person name="Fan H."/>
            <person name="Li D."/>
            <person name="Dong L."/>
            <person name="Tao Y."/>
            <person name="Gao C."/>
            <person name="Wu H."/>
            <person name="Li Y."/>
            <person name="Cui Y."/>
            <person name="Guo X."/>
            <person name="Zheng S."/>
            <person name="Wang B."/>
            <person name="Yu K."/>
            <person name="Liang Q."/>
            <person name="Yang W."/>
            <person name="Lou X."/>
            <person name="Chen J."/>
            <person name="Feng M."/>
            <person name="Jian J."/>
            <person name="Zhang X."/>
            <person name="Luo G."/>
            <person name="Jiang Y."/>
            <person name="Liu J."/>
            <person name="Wang Z."/>
            <person name="Sha Y."/>
            <person name="Zhang B."/>
            <person name="Wu H."/>
            <person name="Tang D."/>
            <person name="Shen Q."/>
            <person name="Xue P."/>
            <person name="Zou S."/>
            <person name="Wang X."/>
            <person name="Liu X."/>
            <person name="Wang F."/>
            <person name="Yang Y."/>
            <person name="An X."/>
            <person name="Dong Z."/>
            <person name="Zhang K."/>
            <person name="Zhang X."/>
            <person name="Luo M.C."/>
            <person name="Dvorak J."/>
            <person name="Tong Y."/>
            <person name="Wang J."/>
            <person name="Yang H."/>
            <person name="Li Z."/>
            <person name="Wang D."/>
            <person name="Zhang A."/>
            <person name="Wang J."/>
        </authorList>
    </citation>
    <scope>NUCLEOTIDE SEQUENCE</scope>
    <source>
        <strain evidence="8">cv. G1812</strain>
    </source>
</reference>
<keyword evidence="6" id="KW-0732">Signal</keyword>
<evidence type="ECO:0000256" key="4">
    <source>
        <dbReference type="ARBA" id="ARBA00022777"/>
    </source>
</evidence>
<keyword evidence="4" id="KW-0418">Kinase</keyword>
<organism evidence="7 8">
    <name type="scientific">Triticum urartu</name>
    <name type="common">Red wild einkorn</name>
    <name type="synonym">Crithodium urartu</name>
    <dbReference type="NCBI Taxonomy" id="4572"/>
    <lineage>
        <taxon>Eukaryota</taxon>
        <taxon>Viridiplantae</taxon>
        <taxon>Streptophyta</taxon>
        <taxon>Embryophyta</taxon>
        <taxon>Tracheophyta</taxon>
        <taxon>Spermatophyta</taxon>
        <taxon>Magnoliopsida</taxon>
        <taxon>Liliopsida</taxon>
        <taxon>Poales</taxon>
        <taxon>Poaceae</taxon>
        <taxon>BOP clade</taxon>
        <taxon>Pooideae</taxon>
        <taxon>Triticodae</taxon>
        <taxon>Triticeae</taxon>
        <taxon>Triticinae</taxon>
        <taxon>Triticum</taxon>
    </lineage>
</organism>
<reference evidence="7" key="2">
    <citation type="submission" date="2018-03" db="EMBL/GenBank/DDBJ databases">
        <title>The Triticum urartu genome reveals the dynamic nature of wheat genome evolution.</title>
        <authorList>
            <person name="Ling H."/>
            <person name="Ma B."/>
            <person name="Shi X."/>
            <person name="Liu H."/>
            <person name="Dong L."/>
            <person name="Sun H."/>
            <person name="Cao Y."/>
            <person name="Gao Q."/>
            <person name="Zheng S."/>
            <person name="Li Y."/>
            <person name="Yu Y."/>
            <person name="Du H."/>
            <person name="Qi M."/>
            <person name="Li Y."/>
            <person name="Yu H."/>
            <person name="Cui Y."/>
            <person name="Wang N."/>
            <person name="Chen C."/>
            <person name="Wu H."/>
            <person name="Zhao Y."/>
            <person name="Zhang J."/>
            <person name="Li Y."/>
            <person name="Zhou W."/>
            <person name="Zhang B."/>
            <person name="Hu W."/>
            <person name="Eijk M."/>
            <person name="Tang J."/>
            <person name="Witsenboer H."/>
            <person name="Zhao S."/>
            <person name="Li Z."/>
            <person name="Zhang A."/>
            <person name="Wang D."/>
            <person name="Liang C."/>
        </authorList>
    </citation>
    <scope>NUCLEOTIDE SEQUENCE [LARGE SCALE GENOMIC DNA]</scope>
    <source>
        <strain evidence="7">cv. G1812</strain>
    </source>
</reference>
<dbReference type="PANTHER" id="PTHR24057:SF40">
    <property type="entry name" value="SHAGGY-RELATED PROTEIN KINASE DELTA-RELATED"/>
    <property type="match status" value="1"/>
</dbReference>
<sequence>MLCIYLLHLLKILPSTRTIFGATECTTAIILLNICCVMAELLLGQPLFPGESGVDQPVELIKVLGTPTREEIKC</sequence>
<evidence type="ECO:0000256" key="3">
    <source>
        <dbReference type="ARBA" id="ARBA00022741"/>
    </source>
</evidence>
<dbReference type="Gene3D" id="1.10.510.10">
    <property type="entry name" value="Transferase(Phosphotransferase) domain 1"/>
    <property type="match status" value="1"/>
</dbReference>
<accession>A0A8R7QMB3</accession>
<dbReference type="PANTHER" id="PTHR24057">
    <property type="entry name" value="GLYCOGEN SYNTHASE KINASE-3 ALPHA"/>
    <property type="match status" value="1"/>
</dbReference>
<dbReference type="AlphaFoldDB" id="A0A8R7QMB3"/>
<evidence type="ECO:0000256" key="6">
    <source>
        <dbReference type="SAM" id="SignalP"/>
    </source>
</evidence>
<dbReference type="GO" id="GO:0007165">
    <property type="term" value="P:signal transduction"/>
    <property type="evidence" value="ECO:0007669"/>
    <property type="project" value="TreeGrafter"/>
</dbReference>
<dbReference type="GO" id="GO:0005634">
    <property type="term" value="C:nucleus"/>
    <property type="evidence" value="ECO:0007669"/>
    <property type="project" value="TreeGrafter"/>
</dbReference>
<evidence type="ECO:0000256" key="2">
    <source>
        <dbReference type="ARBA" id="ARBA00022679"/>
    </source>
</evidence>
<reference evidence="7" key="3">
    <citation type="submission" date="2022-06" db="UniProtKB">
        <authorList>
            <consortium name="EnsemblPlants"/>
        </authorList>
    </citation>
    <scope>IDENTIFICATION</scope>
</reference>
<dbReference type="InterPro" id="IPR050591">
    <property type="entry name" value="GSK-3"/>
</dbReference>
<dbReference type="EnsemblPlants" id="TuG1812G0500004757.01.T01">
    <property type="protein sequence ID" value="TuG1812G0500004757.01.T01"/>
    <property type="gene ID" value="TuG1812G0500004757.01"/>
</dbReference>
<evidence type="ECO:0000313" key="8">
    <source>
        <dbReference type="Proteomes" id="UP000015106"/>
    </source>
</evidence>
<protein>
    <submittedName>
        <fullName evidence="7">Uncharacterized protein</fullName>
    </submittedName>
</protein>
<dbReference type="InterPro" id="IPR011009">
    <property type="entry name" value="Kinase-like_dom_sf"/>
</dbReference>
<dbReference type="GO" id="GO:0004674">
    <property type="term" value="F:protein serine/threonine kinase activity"/>
    <property type="evidence" value="ECO:0007669"/>
    <property type="project" value="UniProtKB-KW"/>
</dbReference>
<keyword evidence="8" id="KW-1185">Reference proteome</keyword>
<dbReference type="GO" id="GO:0005737">
    <property type="term" value="C:cytoplasm"/>
    <property type="evidence" value="ECO:0007669"/>
    <property type="project" value="TreeGrafter"/>
</dbReference>
<dbReference type="SUPFAM" id="SSF56112">
    <property type="entry name" value="Protein kinase-like (PK-like)"/>
    <property type="match status" value="1"/>
</dbReference>
<evidence type="ECO:0000256" key="1">
    <source>
        <dbReference type="ARBA" id="ARBA00022527"/>
    </source>
</evidence>
<feature type="signal peptide" evidence="6">
    <location>
        <begin position="1"/>
        <end position="18"/>
    </location>
</feature>
<dbReference type="Gramene" id="TuG1812G0500004757.01.T01">
    <property type="protein sequence ID" value="TuG1812G0500004757.01.T01"/>
    <property type="gene ID" value="TuG1812G0500004757.01"/>
</dbReference>
<proteinExistence type="predicted"/>
<name>A0A8R7QMB3_TRIUA</name>
<keyword evidence="1" id="KW-0723">Serine/threonine-protein kinase</keyword>
<dbReference type="GO" id="GO:0030154">
    <property type="term" value="P:cell differentiation"/>
    <property type="evidence" value="ECO:0007669"/>
    <property type="project" value="TreeGrafter"/>
</dbReference>
<evidence type="ECO:0000313" key="7">
    <source>
        <dbReference type="EnsemblPlants" id="TuG1812G0500004757.01.T01"/>
    </source>
</evidence>
<feature type="chain" id="PRO_5035784349" evidence="6">
    <location>
        <begin position="19"/>
        <end position="74"/>
    </location>
</feature>
<keyword evidence="3" id="KW-0547">Nucleotide-binding</keyword>
<keyword evidence="2" id="KW-0808">Transferase</keyword>
<keyword evidence="5" id="KW-0067">ATP-binding</keyword>
<dbReference type="GO" id="GO:0005524">
    <property type="term" value="F:ATP binding"/>
    <property type="evidence" value="ECO:0007669"/>
    <property type="project" value="UniProtKB-KW"/>
</dbReference>